<keyword evidence="3 6" id="KW-0317">Glutathione biosynthesis</keyword>
<comment type="pathway">
    <text evidence="6">Sulfur metabolism; glutathione biosynthesis; glutathione from L-cysteine and L-glutamate: step 1/2.</text>
</comment>
<keyword evidence="2 6" id="KW-0436">Ligase</keyword>
<evidence type="ECO:0000256" key="6">
    <source>
        <dbReference type="RuleBase" id="RU367135"/>
    </source>
</evidence>
<keyword evidence="4 6" id="KW-0547">Nucleotide-binding</keyword>
<dbReference type="GO" id="GO:0005524">
    <property type="term" value="F:ATP binding"/>
    <property type="evidence" value="ECO:0007669"/>
    <property type="project" value="UniProtKB-UniRule"/>
</dbReference>
<evidence type="ECO:0000313" key="8">
    <source>
        <dbReference type="Proteomes" id="UP000835052"/>
    </source>
</evidence>
<keyword evidence="8" id="KW-1185">Reference proteome</keyword>
<evidence type="ECO:0000256" key="3">
    <source>
        <dbReference type="ARBA" id="ARBA00022684"/>
    </source>
</evidence>
<dbReference type="Pfam" id="PF03074">
    <property type="entry name" value="GCS"/>
    <property type="match status" value="1"/>
</dbReference>
<sequence length="307" mass="35444">MGPENSRFVLNTLLQPFCLLTKEVLEVGEETYQYIEYIKGTCFLSRGRALSRLSAEEEVNALVKTTNRCLWRPEFGISYMIEALPALTARVDFVDFLPIIRSIGLHIAVFQTKSGEQRVGWKHFLARAGCLFRSPKIQKLDEKHPRPSREQDFISVRKELQGLTRQSPNRITFTWTHRGDLPSCRSVNEARWLYDQLTQSLRSCWLFCRDADFPSKLSDVDSRWTSSVQVSTTELQKNGTGSLKTQMDNLKRVQFRYDSTDCYIYPCSVGYNDIPLQYDEGLYKQMLDGGIDRPTHENHIAHAHVHP</sequence>
<dbReference type="AlphaFoldDB" id="A0A8S1HFK5"/>
<keyword evidence="5 6" id="KW-0067">ATP-binding</keyword>
<dbReference type="EMBL" id="CAJGYM010000025">
    <property type="protein sequence ID" value="CAD6192130.1"/>
    <property type="molecule type" value="Genomic_DNA"/>
</dbReference>
<dbReference type="EC" id="6.3.2.2" evidence="1 6"/>
<reference evidence="7" key="1">
    <citation type="submission" date="2020-10" db="EMBL/GenBank/DDBJ databases">
        <authorList>
            <person name="Kikuchi T."/>
        </authorList>
    </citation>
    <scope>NUCLEOTIDE SEQUENCE</scope>
    <source>
        <strain evidence="7">NKZ352</strain>
    </source>
</reference>
<name>A0A8S1HFK5_9PELO</name>
<dbReference type="PANTHER" id="PTHR11164">
    <property type="entry name" value="GLUTAMATE CYSTEINE LIGASE"/>
    <property type="match status" value="1"/>
</dbReference>
<comment type="catalytic activity">
    <reaction evidence="6">
        <text>L-cysteine + L-glutamate + ATP = gamma-L-glutamyl-L-cysteine + ADP + phosphate + H(+)</text>
        <dbReference type="Rhea" id="RHEA:13285"/>
        <dbReference type="ChEBI" id="CHEBI:15378"/>
        <dbReference type="ChEBI" id="CHEBI:29985"/>
        <dbReference type="ChEBI" id="CHEBI:30616"/>
        <dbReference type="ChEBI" id="CHEBI:35235"/>
        <dbReference type="ChEBI" id="CHEBI:43474"/>
        <dbReference type="ChEBI" id="CHEBI:58173"/>
        <dbReference type="ChEBI" id="CHEBI:456216"/>
        <dbReference type="EC" id="6.3.2.2"/>
    </reaction>
</comment>
<dbReference type="InterPro" id="IPR004308">
    <property type="entry name" value="GCS"/>
</dbReference>
<evidence type="ECO:0000256" key="1">
    <source>
        <dbReference type="ARBA" id="ARBA00012220"/>
    </source>
</evidence>
<dbReference type="GO" id="GO:0004357">
    <property type="term" value="F:glutamate-cysteine ligase activity"/>
    <property type="evidence" value="ECO:0007669"/>
    <property type="project" value="UniProtKB-UniRule"/>
</dbReference>
<evidence type="ECO:0000256" key="4">
    <source>
        <dbReference type="ARBA" id="ARBA00022741"/>
    </source>
</evidence>
<dbReference type="OrthoDB" id="7939818at2759"/>
<comment type="caution">
    <text evidence="7">The sequence shown here is derived from an EMBL/GenBank/DDBJ whole genome shotgun (WGS) entry which is preliminary data.</text>
</comment>
<evidence type="ECO:0000256" key="5">
    <source>
        <dbReference type="ARBA" id="ARBA00022840"/>
    </source>
</evidence>
<evidence type="ECO:0000313" key="7">
    <source>
        <dbReference type="EMBL" id="CAD6192130.1"/>
    </source>
</evidence>
<dbReference type="GO" id="GO:0006750">
    <property type="term" value="P:glutathione biosynthetic process"/>
    <property type="evidence" value="ECO:0007669"/>
    <property type="project" value="UniProtKB-UniRule"/>
</dbReference>
<accession>A0A8S1HFK5</accession>
<comment type="similarity">
    <text evidence="6">Belongs to the glutamate--cysteine ligase type 3 family.</text>
</comment>
<dbReference type="GO" id="GO:0017109">
    <property type="term" value="C:glutamate-cysteine ligase complex"/>
    <property type="evidence" value="ECO:0007669"/>
    <property type="project" value="TreeGrafter"/>
</dbReference>
<proteinExistence type="inferred from homology"/>
<dbReference type="Proteomes" id="UP000835052">
    <property type="component" value="Unassembled WGS sequence"/>
</dbReference>
<protein>
    <recommendedName>
        <fullName evidence="1 6">Glutamate--cysteine ligase</fullName>
        <ecNumber evidence="1 6">6.3.2.2</ecNumber>
    </recommendedName>
    <alternativeName>
        <fullName evidence="6">Gamma-ECS</fullName>
    </alternativeName>
    <alternativeName>
        <fullName evidence="6">Gamma-glutamylcysteine synthetase</fullName>
    </alternativeName>
</protein>
<organism evidence="7 8">
    <name type="scientific">Caenorhabditis auriculariae</name>
    <dbReference type="NCBI Taxonomy" id="2777116"/>
    <lineage>
        <taxon>Eukaryota</taxon>
        <taxon>Metazoa</taxon>
        <taxon>Ecdysozoa</taxon>
        <taxon>Nematoda</taxon>
        <taxon>Chromadorea</taxon>
        <taxon>Rhabditida</taxon>
        <taxon>Rhabditina</taxon>
        <taxon>Rhabditomorpha</taxon>
        <taxon>Rhabditoidea</taxon>
        <taxon>Rhabditidae</taxon>
        <taxon>Peloderinae</taxon>
        <taxon>Caenorhabditis</taxon>
    </lineage>
</organism>
<evidence type="ECO:0000256" key="2">
    <source>
        <dbReference type="ARBA" id="ARBA00022598"/>
    </source>
</evidence>
<gene>
    <name evidence="7" type="ORF">CAUJ_LOCUS8049</name>
</gene>
<dbReference type="PANTHER" id="PTHR11164:SF0">
    <property type="entry name" value="GLUTAMATE--CYSTEINE LIGASE CATALYTIC SUBUNIT"/>
    <property type="match status" value="1"/>
</dbReference>